<name>A0ABY7FJT4_MYAAR</name>
<evidence type="ECO:0000259" key="2">
    <source>
        <dbReference type="Pfam" id="PF15115"/>
    </source>
</evidence>
<dbReference type="PANTHER" id="PTHR35440">
    <property type="entry name" value="TESTIS-EXPRESSED PROTEIN 36"/>
    <property type="match status" value="1"/>
</dbReference>
<evidence type="ECO:0000313" key="4">
    <source>
        <dbReference type="Proteomes" id="UP001164746"/>
    </source>
</evidence>
<reference evidence="3" key="1">
    <citation type="submission" date="2022-11" db="EMBL/GenBank/DDBJ databases">
        <title>Centuries of genome instability and evolution in soft-shell clam transmissible cancer (bioRxiv).</title>
        <authorList>
            <person name="Hart S.F.M."/>
            <person name="Yonemitsu M.A."/>
            <person name="Giersch R.M."/>
            <person name="Beal B.F."/>
            <person name="Arriagada G."/>
            <person name="Davis B.W."/>
            <person name="Ostrander E.A."/>
            <person name="Goff S.P."/>
            <person name="Metzger M.J."/>
        </authorList>
    </citation>
    <scope>NUCLEOTIDE SEQUENCE</scope>
    <source>
        <strain evidence="3">MELC-2E11</strain>
        <tissue evidence="3">Siphon/mantle</tissue>
    </source>
</reference>
<gene>
    <name evidence="3" type="ORF">MAR_016427</name>
</gene>
<dbReference type="EMBL" id="CP111023">
    <property type="protein sequence ID" value="WAR22453.1"/>
    <property type="molecule type" value="Genomic_DNA"/>
</dbReference>
<feature type="region of interest" description="Disordered" evidence="1">
    <location>
        <begin position="1"/>
        <end position="58"/>
    </location>
</feature>
<dbReference type="PANTHER" id="PTHR35440:SF1">
    <property type="entry name" value="TESTIS-EXPRESSED PROTEIN 36"/>
    <property type="match status" value="1"/>
</dbReference>
<sequence>MGRGRKNMPSSTQVGVWFSHRGAQSAGAGSRESSTSTGSMLADPFRSPSEPPPQPFIRKAERNYRGSNRFSEHDNRNSFQSHGVYFGDEYSRYSIRPEWMHSAGQNTRQLGRNLIEPHLRHHNTGTDFLKHYGREVTDHEYHSTYQKSFKGIDIEDPPRHRRFSKSLPPAEPGPVSLTTATTAWIPSESSRHKTDTQVLAVSQEPFLKHNPWKYSYHSKRNVYPPYERRSEPVIDNMLNRYGANFNASSNFNSTGFSGLSPLETTGCS</sequence>
<dbReference type="InterPro" id="IPR029369">
    <property type="entry name" value="HDNR"/>
</dbReference>
<feature type="domain" description="Domain of unknown function with conserved HDNR motif" evidence="2">
    <location>
        <begin position="1"/>
        <end position="94"/>
    </location>
</feature>
<evidence type="ECO:0000313" key="3">
    <source>
        <dbReference type="EMBL" id="WAR22453.1"/>
    </source>
</evidence>
<proteinExistence type="predicted"/>
<keyword evidence="4" id="KW-1185">Reference proteome</keyword>
<dbReference type="Pfam" id="PF15115">
    <property type="entry name" value="HDNR"/>
    <property type="match status" value="1"/>
</dbReference>
<accession>A0ABY7FJT4</accession>
<organism evidence="3 4">
    <name type="scientific">Mya arenaria</name>
    <name type="common">Soft-shell clam</name>
    <dbReference type="NCBI Taxonomy" id="6604"/>
    <lineage>
        <taxon>Eukaryota</taxon>
        <taxon>Metazoa</taxon>
        <taxon>Spiralia</taxon>
        <taxon>Lophotrochozoa</taxon>
        <taxon>Mollusca</taxon>
        <taxon>Bivalvia</taxon>
        <taxon>Autobranchia</taxon>
        <taxon>Heteroconchia</taxon>
        <taxon>Euheterodonta</taxon>
        <taxon>Imparidentia</taxon>
        <taxon>Neoheterodontei</taxon>
        <taxon>Myida</taxon>
        <taxon>Myoidea</taxon>
        <taxon>Myidae</taxon>
        <taxon>Mya</taxon>
    </lineage>
</organism>
<evidence type="ECO:0000256" key="1">
    <source>
        <dbReference type="SAM" id="MobiDB-lite"/>
    </source>
</evidence>
<protein>
    <recommendedName>
        <fullName evidence="2">Domain of unknown function with conserved HDNR motif domain-containing protein</fullName>
    </recommendedName>
</protein>
<dbReference type="Proteomes" id="UP001164746">
    <property type="component" value="Chromosome 12"/>
</dbReference>